<evidence type="ECO:0000256" key="1">
    <source>
        <dbReference type="SAM" id="MobiDB-lite"/>
    </source>
</evidence>
<keyword evidence="3" id="KW-1185">Reference proteome</keyword>
<protein>
    <submittedName>
        <fullName evidence="2">Uncharacterized protein</fullName>
    </submittedName>
</protein>
<reference evidence="3" key="1">
    <citation type="journal article" date="2009" name="Science">
        <title>The B73 maize genome: complexity, diversity, and dynamics.</title>
        <authorList>
            <person name="Schnable P.S."/>
            <person name="Ware D."/>
            <person name="Fulton R.S."/>
            <person name="Stein J.C."/>
            <person name="Wei F."/>
            <person name="Pasternak S."/>
            <person name="Liang C."/>
            <person name="Zhang J."/>
            <person name="Fulton L."/>
            <person name="Graves T.A."/>
            <person name="Minx P."/>
            <person name="Reily A.D."/>
            <person name="Courtney L."/>
            <person name="Kruchowski S.S."/>
            <person name="Tomlinson C."/>
            <person name="Strong C."/>
            <person name="Delehaunty K."/>
            <person name="Fronick C."/>
            <person name="Courtney B."/>
            <person name="Rock S.M."/>
            <person name="Belter E."/>
            <person name="Du F."/>
            <person name="Kim K."/>
            <person name="Abbott R.M."/>
            <person name="Cotton M."/>
            <person name="Levy A."/>
            <person name="Marchetto P."/>
            <person name="Ochoa K."/>
            <person name="Jackson S.M."/>
            <person name="Gillam B."/>
            <person name="Chen W."/>
            <person name="Yan L."/>
            <person name="Higginbotham J."/>
            <person name="Cardenas M."/>
            <person name="Waligorski J."/>
            <person name="Applebaum E."/>
            <person name="Phelps L."/>
            <person name="Falcone J."/>
            <person name="Kanchi K."/>
            <person name="Thane T."/>
            <person name="Scimone A."/>
            <person name="Thane N."/>
            <person name="Henke J."/>
            <person name="Wang T."/>
            <person name="Ruppert J."/>
            <person name="Shah N."/>
            <person name="Rotter K."/>
            <person name="Hodges J."/>
            <person name="Ingenthron E."/>
            <person name="Cordes M."/>
            <person name="Kohlberg S."/>
            <person name="Sgro J."/>
            <person name="Delgado B."/>
            <person name="Mead K."/>
            <person name="Chinwalla A."/>
            <person name="Leonard S."/>
            <person name="Crouse K."/>
            <person name="Collura K."/>
            <person name="Kudrna D."/>
            <person name="Currie J."/>
            <person name="He R."/>
            <person name="Angelova A."/>
            <person name="Rajasekar S."/>
            <person name="Mueller T."/>
            <person name="Lomeli R."/>
            <person name="Scara G."/>
            <person name="Ko A."/>
            <person name="Delaney K."/>
            <person name="Wissotski M."/>
            <person name="Lopez G."/>
            <person name="Campos D."/>
            <person name="Braidotti M."/>
            <person name="Ashley E."/>
            <person name="Golser W."/>
            <person name="Kim H."/>
            <person name="Lee S."/>
            <person name="Lin J."/>
            <person name="Dujmic Z."/>
            <person name="Kim W."/>
            <person name="Talag J."/>
            <person name="Zuccolo A."/>
            <person name="Fan C."/>
            <person name="Sebastian A."/>
            <person name="Kramer M."/>
            <person name="Spiegel L."/>
            <person name="Nascimento L."/>
            <person name="Zutavern T."/>
            <person name="Miller B."/>
            <person name="Ambroise C."/>
            <person name="Muller S."/>
            <person name="Spooner W."/>
            <person name="Narechania A."/>
            <person name="Ren L."/>
            <person name="Wei S."/>
            <person name="Kumari S."/>
            <person name="Faga B."/>
            <person name="Levy M.J."/>
            <person name="McMahan L."/>
            <person name="Van Buren P."/>
            <person name="Vaughn M.W."/>
            <person name="Ying K."/>
            <person name="Yeh C.-T."/>
            <person name="Emrich S.J."/>
            <person name="Jia Y."/>
            <person name="Kalyanaraman A."/>
            <person name="Hsia A.-P."/>
            <person name="Barbazuk W.B."/>
            <person name="Baucom R.S."/>
            <person name="Brutnell T.P."/>
            <person name="Carpita N.C."/>
            <person name="Chaparro C."/>
            <person name="Chia J.-M."/>
            <person name="Deragon J.-M."/>
            <person name="Estill J.C."/>
            <person name="Fu Y."/>
            <person name="Jeddeloh J.A."/>
            <person name="Han Y."/>
            <person name="Lee H."/>
            <person name="Li P."/>
            <person name="Lisch D.R."/>
            <person name="Liu S."/>
            <person name="Liu Z."/>
            <person name="Nagel D.H."/>
            <person name="McCann M.C."/>
            <person name="SanMiguel P."/>
            <person name="Myers A.M."/>
            <person name="Nettleton D."/>
            <person name="Nguyen J."/>
            <person name="Penning B.W."/>
            <person name="Ponnala L."/>
            <person name="Schneider K.L."/>
            <person name="Schwartz D.C."/>
            <person name="Sharma A."/>
            <person name="Soderlund C."/>
            <person name="Springer N.M."/>
            <person name="Sun Q."/>
            <person name="Wang H."/>
            <person name="Waterman M."/>
            <person name="Westerman R."/>
            <person name="Wolfgruber T.K."/>
            <person name="Yang L."/>
            <person name="Yu Y."/>
            <person name="Zhang L."/>
            <person name="Zhou S."/>
            <person name="Zhu Q."/>
            <person name="Bennetzen J.L."/>
            <person name="Dawe R.K."/>
            <person name="Jiang J."/>
            <person name="Jiang N."/>
            <person name="Presting G.G."/>
            <person name="Wessler S.R."/>
            <person name="Aluru S."/>
            <person name="Martienssen R.A."/>
            <person name="Clifton S.W."/>
            <person name="McCombie W.R."/>
            <person name="Wing R.A."/>
            <person name="Wilson R.K."/>
        </authorList>
    </citation>
    <scope>NUCLEOTIDE SEQUENCE [LARGE SCALE GENOMIC DNA]</scope>
    <source>
        <strain evidence="3">cv. B73</strain>
    </source>
</reference>
<dbReference type="AlphaFoldDB" id="A0A804QM40"/>
<feature type="compositionally biased region" description="Polar residues" evidence="1">
    <location>
        <begin position="91"/>
        <end position="105"/>
    </location>
</feature>
<name>A0A804QM40_MAIZE</name>
<dbReference type="Proteomes" id="UP000007305">
    <property type="component" value="Chromosome 8"/>
</dbReference>
<feature type="region of interest" description="Disordered" evidence="1">
    <location>
        <begin position="1"/>
        <end position="24"/>
    </location>
</feature>
<organism evidence="2 3">
    <name type="scientific">Zea mays</name>
    <name type="common">Maize</name>
    <dbReference type="NCBI Taxonomy" id="4577"/>
    <lineage>
        <taxon>Eukaryota</taxon>
        <taxon>Viridiplantae</taxon>
        <taxon>Streptophyta</taxon>
        <taxon>Embryophyta</taxon>
        <taxon>Tracheophyta</taxon>
        <taxon>Spermatophyta</taxon>
        <taxon>Magnoliopsida</taxon>
        <taxon>Liliopsida</taxon>
        <taxon>Poales</taxon>
        <taxon>Poaceae</taxon>
        <taxon>PACMAD clade</taxon>
        <taxon>Panicoideae</taxon>
        <taxon>Andropogonodae</taxon>
        <taxon>Andropogoneae</taxon>
        <taxon>Tripsacinae</taxon>
        <taxon>Zea</taxon>
    </lineage>
</organism>
<dbReference type="InParanoid" id="A0A804QM40"/>
<evidence type="ECO:0000313" key="2">
    <source>
        <dbReference type="EnsemblPlants" id="Zm00001eb340300_P001"/>
    </source>
</evidence>
<dbReference type="InterPro" id="IPR055327">
    <property type="entry name" value="TRAF1A/B"/>
</dbReference>
<proteinExistence type="predicted"/>
<feature type="compositionally biased region" description="Polar residues" evidence="1">
    <location>
        <begin position="13"/>
        <end position="24"/>
    </location>
</feature>
<reference evidence="2" key="2">
    <citation type="submission" date="2019-07" db="EMBL/GenBank/DDBJ databases">
        <authorList>
            <person name="Seetharam A."/>
            <person name="Woodhouse M."/>
            <person name="Cannon E."/>
        </authorList>
    </citation>
    <scope>NUCLEOTIDE SEQUENCE [LARGE SCALE GENOMIC DNA]</scope>
    <source>
        <strain evidence="2">cv. B73</strain>
    </source>
</reference>
<dbReference type="EnsemblPlants" id="Zm00001eb340300_T001">
    <property type="protein sequence ID" value="Zm00001eb340300_P001"/>
    <property type="gene ID" value="Zm00001eb340300"/>
</dbReference>
<dbReference type="PANTHER" id="PTHR47477">
    <property type="entry name" value="TNF RECEPTOR-ASSOCIATED FACTOR HOMOLOG 1A"/>
    <property type="match status" value="1"/>
</dbReference>
<sequence>MFLFLQEQPHISPATNSEAQGATTSRKVTVSSVLEVAAASRPSSAPLLPTPRSTAPVASHIQTSTLLSRSMSEAAGRSLAYQSYSLGQDTAPSQPLSAYASSTTVMMPPAGRSDQSSARHGFKPGSGKLEAHDSWQQWKGDNNVDCRLTEHKSELE</sequence>
<feature type="region of interest" description="Disordered" evidence="1">
    <location>
        <begin position="91"/>
        <end position="156"/>
    </location>
</feature>
<dbReference type="PANTHER" id="PTHR47477:SF19">
    <property type="entry name" value="TRAF-LIKE SUPERFAMILY PROTEIN"/>
    <property type="match status" value="1"/>
</dbReference>
<dbReference type="Gramene" id="Zm00001eb340300_T001">
    <property type="protein sequence ID" value="Zm00001eb340300_P001"/>
    <property type="gene ID" value="Zm00001eb340300"/>
</dbReference>
<evidence type="ECO:0000313" key="3">
    <source>
        <dbReference type="Proteomes" id="UP000007305"/>
    </source>
</evidence>
<reference evidence="2" key="3">
    <citation type="submission" date="2021-05" db="UniProtKB">
        <authorList>
            <consortium name="EnsemblPlants"/>
        </authorList>
    </citation>
    <scope>IDENTIFICATION</scope>
    <source>
        <strain evidence="2">cv. B73</strain>
    </source>
</reference>
<feature type="compositionally biased region" description="Basic and acidic residues" evidence="1">
    <location>
        <begin position="142"/>
        <end position="156"/>
    </location>
</feature>
<accession>A0A804QM40</accession>